<sequence length="86" mass="9544">MGITLQFSHAASVNSVQSKKITPLNKSSLIEKALTDKKLKNTESCNNQSNIVKHHTLAPTQAFFSNQNQHFSKLIQAILPQSRAQL</sequence>
<accession>A0A0N9VNP5</accession>
<name>A0A0N9VNP5_9GAMM</name>
<evidence type="ECO:0000313" key="2">
    <source>
        <dbReference type="Proteomes" id="UP000064939"/>
    </source>
</evidence>
<proteinExistence type="predicted"/>
<keyword evidence="2" id="KW-1185">Reference proteome</keyword>
<reference evidence="1 2" key="1">
    <citation type="journal article" date="2015" name="Int. J. Syst. Evol. Microbiol.">
        <title>Acinetobacter equi sp. nov. isolated from horse faeces.</title>
        <authorList>
            <person name="Poppel M.T."/>
            <person name="Skiebe E."/>
            <person name="Laue M."/>
            <person name="Bergmann H."/>
            <person name="Ebersberger I."/>
            <person name="Garn T."/>
            <person name="Fruth A."/>
            <person name="Baumgardt S."/>
            <person name="Busse H.J."/>
            <person name="Wilharm G."/>
        </authorList>
    </citation>
    <scope>NUCLEOTIDE SEQUENCE [LARGE SCALE GENOMIC DNA]</scope>
    <source>
        <strain evidence="1 2">114</strain>
    </source>
</reference>
<dbReference type="EMBL" id="CP012808">
    <property type="protein sequence ID" value="ALH94978.1"/>
    <property type="molecule type" value="Genomic_DNA"/>
</dbReference>
<gene>
    <name evidence="1" type="ORF">AOY20_05190</name>
</gene>
<dbReference type="Proteomes" id="UP000064939">
    <property type="component" value="Chromosome"/>
</dbReference>
<dbReference type="AlphaFoldDB" id="A0A0N9VNP5"/>
<dbReference type="KEGG" id="aei:AOY20_05190"/>
<organism evidence="1 2">
    <name type="scientific">Acinetobacter equi</name>
    <dbReference type="NCBI Taxonomy" id="1324350"/>
    <lineage>
        <taxon>Bacteria</taxon>
        <taxon>Pseudomonadati</taxon>
        <taxon>Pseudomonadota</taxon>
        <taxon>Gammaproteobacteria</taxon>
        <taxon>Moraxellales</taxon>
        <taxon>Moraxellaceae</taxon>
        <taxon>Acinetobacter</taxon>
    </lineage>
</organism>
<dbReference type="STRING" id="1324350.AOY20_05190"/>
<evidence type="ECO:0000313" key="1">
    <source>
        <dbReference type="EMBL" id="ALH94978.1"/>
    </source>
</evidence>
<protein>
    <submittedName>
        <fullName evidence="1">Uncharacterized protein</fullName>
    </submittedName>
</protein>